<dbReference type="InterPro" id="IPR000014">
    <property type="entry name" value="PAS"/>
</dbReference>
<evidence type="ECO:0000256" key="6">
    <source>
        <dbReference type="SAM" id="MobiDB-lite"/>
    </source>
</evidence>
<feature type="domain" description="EAL" evidence="9">
    <location>
        <begin position="743"/>
        <end position="995"/>
    </location>
</feature>
<dbReference type="NCBIfam" id="TIGR00229">
    <property type="entry name" value="sensory_box"/>
    <property type="match status" value="1"/>
</dbReference>
<evidence type="ECO:0000256" key="4">
    <source>
        <dbReference type="ARBA" id="ARBA00022989"/>
    </source>
</evidence>
<dbReference type="SMART" id="SM00052">
    <property type="entry name" value="EAL"/>
    <property type="match status" value="1"/>
</dbReference>
<evidence type="ECO:0000313" key="11">
    <source>
        <dbReference type="EMBL" id="QHB99038.1"/>
    </source>
</evidence>
<dbReference type="SMART" id="SM00091">
    <property type="entry name" value="PAS"/>
    <property type="match status" value="2"/>
</dbReference>
<dbReference type="InterPro" id="IPR029787">
    <property type="entry name" value="Nucleotide_cyclase"/>
</dbReference>
<dbReference type="PROSITE" id="PS50883">
    <property type="entry name" value="EAL"/>
    <property type="match status" value="1"/>
</dbReference>
<dbReference type="SUPFAM" id="SSF141868">
    <property type="entry name" value="EAL domain-like"/>
    <property type="match status" value="1"/>
</dbReference>
<dbReference type="OrthoDB" id="23692at2"/>
<feature type="transmembrane region" description="Helical" evidence="7">
    <location>
        <begin position="129"/>
        <end position="154"/>
    </location>
</feature>
<reference evidence="11 12" key="1">
    <citation type="journal article" date="2018" name="Int. J. Syst. Evol. Microbiol.">
        <title>Epidermidibacterium keratini gen. nov., sp. nov., a member of the family Sporichthyaceae, isolated from keratin epidermis.</title>
        <authorList>
            <person name="Lee D.G."/>
            <person name="Trujillo M.E."/>
            <person name="Kang S."/>
            <person name="Nam J.J."/>
            <person name="Kim Y.J."/>
        </authorList>
    </citation>
    <scope>NUCLEOTIDE SEQUENCE [LARGE SCALE GENOMIC DNA]</scope>
    <source>
        <strain evidence="11 12">EPI-7</strain>
    </source>
</reference>
<gene>
    <name evidence="11" type="ORF">EK0264_01125</name>
</gene>
<feature type="transmembrane region" description="Helical" evidence="7">
    <location>
        <begin position="244"/>
        <end position="263"/>
    </location>
</feature>
<comment type="subcellular location">
    <subcellularLocation>
        <location evidence="1">Cell membrane</location>
        <topology evidence="1">Multi-pass membrane protein</topology>
    </subcellularLocation>
</comment>
<dbReference type="PROSITE" id="PS50112">
    <property type="entry name" value="PAS"/>
    <property type="match status" value="1"/>
</dbReference>
<dbReference type="Proteomes" id="UP000463857">
    <property type="component" value="Chromosome"/>
</dbReference>
<keyword evidence="5 7" id="KW-0472">Membrane</keyword>
<feature type="transmembrane region" description="Helical" evidence="7">
    <location>
        <begin position="78"/>
        <end position="100"/>
    </location>
</feature>
<name>A0A7L4YJP7_9ACTN</name>
<dbReference type="EMBL" id="CP047156">
    <property type="protein sequence ID" value="QHB99038.1"/>
    <property type="molecule type" value="Genomic_DNA"/>
</dbReference>
<feature type="transmembrane region" description="Helical" evidence="7">
    <location>
        <begin position="52"/>
        <end position="72"/>
    </location>
</feature>
<evidence type="ECO:0000259" key="9">
    <source>
        <dbReference type="PROSITE" id="PS50883"/>
    </source>
</evidence>
<dbReference type="Pfam" id="PF05231">
    <property type="entry name" value="MASE1"/>
    <property type="match status" value="1"/>
</dbReference>
<evidence type="ECO:0000256" key="3">
    <source>
        <dbReference type="ARBA" id="ARBA00022692"/>
    </source>
</evidence>
<dbReference type="NCBIfam" id="TIGR00254">
    <property type="entry name" value="GGDEF"/>
    <property type="match status" value="1"/>
</dbReference>
<evidence type="ECO:0000259" key="10">
    <source>
        <dbReference type="PROSITE" id="PS50887"/>
    </source>
</evidence>
<dbReference type="Pfam" id="PF00990">
    <property type="entry name" value="GGDEF"/>
    <property type="match status" value="1"/>
</dbReference>
<feature type="transmembrane region" description="Helical" evidence="7">
    <location>
        <begin position="193"/>
        <end position="210"/>
    </location>
</feature>
<dbReference type="AlphaFoldDB" id="A0A7L4YJP7"/>
<protein>
    <submittedName>
        <fullName evidence="11">EAL domain-containing protein</fullName>
    </submittedName>
</protein>
<dbReference type="InterPro" id="IPR035965">
    <property type="entry name" value="PAS-like_dom_sf"/>
</dbReference>
<organism evidence="11 12">
    <name type="scientific">Epidermidibacterium keratini</name>
    <dbReference type="NCBI Taxonomy" id="1891644"/>
    <lineage>
        <taxon>Bacteria</taxon>
        <taxon>Bacillati</taxon>
        <taxon>Actinomycetota</taxon>
        <taxon>Actinomycetes</taxon>
        <taxon>Sporichthyales</taxon>
        <taxon>Sporichthyaceae</taxon>
        <taxon>Epidermidibacterium</taxon>
    </lineage>
</organism>
<dbReference type="CDD" id="cd00130">
    <property type="entry name" value="PAS"/>
    <property type="match status" value="1"/>
</dbReference>
<dbReference type="InterPro" id="IPR001633">
    <property type="entry name" value="EAL_dom"/>
</dbReference>
<dbReference type="InterPro" id="IPR043128">
    <property type="entry name" value="Rev_trsase/Diguanyl_cyclase"/>
</dbReference>
<accession>A0A7L4YJP7</accession>
<dbReference type="CDD" id="cd01948">
    <property type="entry name" value="EAL"/>
    <property type="match status" value="1"/>
</dbReference>
<dbReference type="InterPro" id="IPR000160">
    <property type="entry name" value="GGDEF_dom"/>
</dbReference>
<dbReference type="SUPFAM" id="SSF55073">
    <property type="entry name" value="Nucleotide cyclase"/>
    <property type="match status" value="1"/>
</dbReference>
<dbReference type="InParanoid" id="A0A7L4YJP7"/>
<dbReference type="InterPro" id="IPR052155">
    <property type="entry name" value="Biofilm_reg_signaling"/>
</dbReference>
<dbReference type="InterPro" id="IPR035919">
    <property type="entry name" value="EAL_sf"/>
</dbReference>
<dbReference type="PROSITE" id="PS50887">
    <property type="entry name" value="GGDEF"/>
    <property type="match status" value="1"/>
</dbReference>
<dbReference type="Pfam" id="PF08448">
    <property type="entry name" value="PAS_4"/>
    <property type="match status" value="1"/>
</dbReference>
<dbReference type="KEGG" id="eke:EK0264_01125"/>
<feature type="transmembrane region" description="Helical" evidence="7">
    <location>
        <begin position="275"/>
        <end position="294"/>
    </location>
</feature>
<dbReference type="SMART" id="SM00267">
    <property type="entry name" value="GGDEF"/>
    <property type="match status" value="1"/>
</dbReference>
<evidence type="ECO:0000256" key="5">
    <source>
        <dbReference type="ARBA" id="ARBA00023136"/>
    </source>
</evidence>
<dbReference type="Gene3D" id="3.30.450.20">
    <property type="entry name" value="PAS domain"/>
    <property type="match status" value="2"/>
</dbReference>
<keyword evidence="2" id="KW-1003">Cell membrane</keyword>
<dbReference type="Gene3D" id="3.30.70.270">
    <property type="match status" value="1"/>
</dbReference>
<evidence type="ECO:0000313" key="12">
    <source>
        <dbReference type="Proteomes" id="UP000463857"/>
    </source>
</evidence>
<feature type="domain" description="PAS" evidence="8">
    <location>
        <begin position="444"/>
        <end position="513"/>
    </location>
</feature>
<keyword evidence="3 7" id="KW-0812">Transmembrane</keyword>
<evidence type="ECO:0000256" key="1">
    <source>
        <dbReference type="ARBA" id="ARBA00004651"/>
    </source>
</evidence>
<dbReference type="Pfam" id="PF00563">
    <property type="entry name" value="EAL"/>
    <property type="match status" value="1"/>
</dbReference>
<feature type="transmembrane region" description="Helical" evidence="7">
    <location>
        <begin position="160"/>
        <end position="181"/>
    </location>
</feature>
<dbReference type="PANTHER" id="PTHR44757:SF2">
    <property type="entry name" value="BIOFILM ARCHITECTURE MAINTENANCE PROTEIN MBAA"/>
    <property type="match status" value="1"/>
</dbReference>
<dbReference type="FunFam" id="3.30.70.270:FF:000001">
    <property type="entry name" value="Diguanylate cyclase domain protein"/>
    <property type="match status" value="1"/>
</dbReference>
<keyword evidence="12" id="KW-1185">Reference proteome</keyword>
<dbReference type="GO" id="GO:0005886">
    <property type="term" value="C:plasma membrane"/>
    <property type="evidence" value="ECO:0007669"/>
    <property type="project" value="UniProtKB-SubCell"/>
</dbReference>
<dbReference type="Gene3D" id="3.20.20.450">
    <property type="entry name" value="EAL domain"/>
    <property type="match status" value="1"/>
</dbReference>
<dbReference type="SUPFAM" id="SSF55785">
    <property type="entry name" value="PYP-like sensor domain (PAS domain)"/>
    <property type="match status" value="2"/>
</dbReference>
<feature type="domain" description="GGDEF" evidence="10">
    <location>
        <begin position="599"/>
        <end position="732"/>
    </location>
</feature>
<feature type="transmembrane region" description="Helical" evidence="7">
    <location>
        <begin position="29"/>
        <end position="45"/>
    </location>
</feature>
<dbReference type="InterPro" id="IPR013656">
    <property type="entry name" value="PAS_4"/>
</dbReference>
<dbReference type="RefSeq" id="WP_159542120.1">
    <property type="nucleotide sequence ID" value="NZ_CP047156.1"/>
</dbReference>
<dbReference type="InterPro" id="IPR007895">
    <property type="entry name" value="MASE1"/>
</dbReference>
<dbReference type="PANTHER" id="PTHR44757">
    <property type="entry name" value="DIGUANYLATE CYCLASE DGCP"/>
    <property type="match status" value="1"/>
</dbReference>
<dbReference type="CDD" id="cd01949">
    <property type="entry name" value="GGDEF"/>
    <property type="match status" value="1"/>
</dbReference>
<evidence type="ECO:0000259" key="8">
    <source>
        <dbReference type="PROSITE" id="PS50112"/>
    </source>
</evidence>
<sequence>MFIRWLFFIVCYTAATVVGRSALLPETGLSLFWPAAGISAWWAITSRSRAELIVLSASIATASTIVGAFTGASLVPAFFYALANVTVALIARFAGGWLVAAIPSLGVDRDDPDPVPNARMSTVADVNRLLATAVIAASASAAVGMVGLATSGVMPTGEAALAWVVRYSTAIIVVTAPALAVRSSGRVRRWPSAVEITTLLVVSVLVQWLVFRPDVALPISFIPICLLFWSGFRMPMPVASVHGAFVALSTLALVLRGAGGALGDVANPGMRALVVQGYMVVVAVLALLVSAALTERRQLTSTLRKSERQARLQAAQLRTIVDTVPGGLVVFDRQRHLLVRNDAISHFLTIKEVDGQPVAASLPMKHLDGRDVTVDEFPSVIALGGKSVSDMRVRTSDPSTREPKIFSISSAPLLSAEQEQPEYAVLLFHDVTAEHEQVEELRRAHEQAERLFADAPHGLALLDADGHILKANSGLGALAGVPESALTGHSLLDLGDGDGAELRDYLARTIAGQGALTTTDWRLHHSGGQPVYVSLGSRALCNEDHPEILVNVIDVSERRRYERRLAHLADHDALTGLANRRQFDHALEAHLDRCERSGPRGALLLIDLDHFKELNDTFGHAAGDHLLTSVGRILRSSFRRSDVVARLGGDEFAVLLSDADQAVAEAKAAALVHRIETEASSPGQGPSRITASVGVVTFAAAARRGADPMALGDSLLYDAKDAGRNGYVVLAEDDRDQSRTGVRMAWKDRLVRALADGLFELHLQPIYDVRAGRVAGAEALVRLADGGELVHPGRFIYIAERAGLIAELDAWVIRNAVPMLGTLRQYAGDFEIGVNISARSLGNALIEDALTDVIEQIGVRRGELIVEITETAAVQDITVARDFADRMRDLGVEIALDDFGAGFGSFHYLKHISFDWVKVDGEFVANAHRDPRDLAMLRSIVGLANDLGVRTVAEWVSSPAAMDVARELGMDAAQGFAIGAPVPLEDFVARYLSGEVKHQSSHDDVTESTGAPTGDSPDQPRLAEGITA</sequence>
<evidence type="ECO:0000256" key="7">
    <source>
        <dbReference type="SAM" id="Phobius"/>
    </source>
</evidence>
<evidence type="ECO:0000256" key="2">
    <source>
        <dbReference type="ARBA" id="ARBA00022475"/>
    </source>
</evidence>
<proteinExistence type="predicted"/>
<keyword evidence="4 7" id="KW-1133">Transmembrane helix</keyword>
<feature type="region of interest" description="Disordered" evidence="6">
    <location>
        <begin position="998"/>
        <end position="1028"/>
    </location>
</feature>